<dbReference type="AlphaFoldDB" id="A0A6C0JM81"/>
<organism evidence="1">
    <name type="scientific">viral metagenome</name>
    <dbReference type="NCBI Taxonomy" id="1070528"/>
    <lineage>
        <taxon>unclassified sequences</taxon>
        <taxon>metagenomes</taxon>
        <taxon>organismal metagenomes</taxon>
    </lineage>
</organism>
<evidence type="ECO:0000313" key="1">
    <source>
        <dbReference type="EMBL" id="QHU04764.1"/>
    </source>
</evidence>
<protein>
    <submittedName>
        <fullName evidence="1">Uncharacterized protein</fullName>
    </submittedName>
</protein>
<accession>A0A6C0JM81</accession>
<dbReference type="EMBL" id="MN740404">
    <property type="protein sequence ID" value="QHU04764.1"/>
    <property type="molecule type" value="Genomic_DNA"/>
</dbReference>
<name>A0A6C0JM81_9ZZZZ</name>
<proteinExistence type="predicted"/>
<reference evidence="1" key="1">
    <citation type="journal article" date="2020" name="Nature">
        <title>Giant virus diversity and host interactions through global metagenomics.</title>
        <authorList>
            <person name="Schulz F."/>
            <person name="Roux S."/>
            <person name="Paez-Espino D."/>
            <person name="Jungbluth S."/>
            <person name="Walsh D.A."/>
            <person name="Denef V.J."/>
            <person name="McMahon K.D."/>
            <person name="Konstantinidis K.T."/>
            <person name="Eloe-Fadrosh E.A."/>
            <person name="Kyrpides N.C."/>
            <person name="Woyke T."/>
        </authorList>
    </citation>
    <scope>NUCLEOTIDE SEQUENCE</scope>
    <source>
        <strain evidence="1">GVMAG-M-3300027708-5</strain>
    </source>
</reference>
<sequence>MFLQVVGAIFSFISICFFNEANSSTIPSLHICRSCNHYFVPFYKGEYALSTQYGKCAKFTKIVPVLDEYDYVTVIEARQNETMCGNSGKLFEKRK</sequence>